<gene>
    <name evidence="1" type="ORF">Tcan_05587</name>
</gene>
<dbReference type="Proteomes" id="UP000031036">
    <property type="component" value="Unassembled WGS sequence"/>
</dbReference>
<accession>A0A0B2VWY9</accession>
<evidence type="ECO:0008006" key="3">
    <source>
        <dbReference type="Google" id="ProtNLM"/>
    </source>
</evidence>
<dbReference type="SUPFAM" id="SSF49899">
    <property type="entry name" value="Concanavalin A-like lectins/glucanases"/>
    <property type="match status" value="1"/>
</dbReference>
<keyword evidence="2" id="KW-1185">Reference proteome</keyword>
<dbReference type="OMA" id="PNISKHR"/>
<dbReference type="InterPro" id="IPR013320">
    <property type="entry name" value="ConA-like_dom_sf"/>
</dbReference>
<dbReference type="AlphaFoldDB" id="A0A0B2VWY9"/>
<evidence type="ECO:0000313" key="1">
    <source>
        <dbReference type="EMBL" id="KHN86173.1"/>
    </source>
</evidence>
<evidence type="ECO:0000313" key="2">
    <source>
        <dbReference type="Proteomes" id="UP000031036"/>
    </source>
</evidence>
<dbReference type="OrthoDB" id="5914193at2759"/>
<protein>
    <recommendedName>
        <fullName evidence="3">MAM domain-containing protein</fullName>
    </recommendedName>
</protein>
<dbReference type="EMBL" id="JPKZ01000641">
    <property type="protein sequence ID" value="KHN86173.1"/>
    <property type="molecule type" value="Genomic_DNA"/>
</dbReference>
<sequence length="193" mass="21677">MLRHAQRLPNATARDSNAQAKGAVSQTFLVAASERLRIGPQYSSKCPLIDCTFDSGNLCEYISVLADDDADLVLGGLFVYAGEVNDPEIIFVLSTLRNVAVDEHSVLQFFVYMAGRHGRLRVCIDHIQKCPFEKLGKDVRADSRNWLNYEVSIQKGSHMVFFVADRLRRNYVIGLDQIQLLNKFDLSSAKCFS</sequence>
<reference evidence="1 2" key="1">
    <citation type="submission" date="2014-11" db="EMBL/GenBank/DDBJ databases">
        <title>Genetic blueprint of the zoonotic pathogen Toxocara canis.</title>
        <authorList>
            <person name="Zhu X.-Q."/>
            <person name="Korhonen P.K."/>
            <person name="Cai H."/>
            <person name="Young N.D."/>
            <person name="Nejsum P."/>
            <person name="von Samson-Himmelstjerna G."/>
            <person name="Boag P.R."/>
            <person name="Tan P."/>
            <person name="Li Q."/>
            <person name="Min J."/>
            <person name="Yang Y."/>
            <person name="Wang X."/>
            <person name="Fang X."/>
            <person name="Hall R.S."/>
            <person name="Hofmann A."/>
            <person name="Sternberg P.W."/>
            <person name="Jex A.R."/>
            <person name="Gasser R.B."/>
        </authorList>
    </citation>
    <scope>NUCLEOTIDE SEQUENCE [LARGE SCALE GENOMIC DNA]</scope>
    <source>
        <strain evidence="1">PN_DK_2014</strain>
    </source>
</reference>
<organism evidence="1 2">
    <name type="scientific">Toxocara canis</name>
    <name type="common">Canine roundworm</name>
    <dbReference type="NCBI Taxonomy" id="6265"/>
    <lineage>
        <taxon>Eukaryota</taxon>
        <taxon>Metazoa</taxon>
        <taxon>Ecdysozoa</taxon>
        <taxon>Nematoda</taxon>
        <taxon>Chromadorea</taxon>
        <taxon>Rhabditida</taxon>
        <taxon>Spirurina</taxon>
        <taxon>Ascaridomorpha</taxon>
        <taxon>Ascaridoidea</taxon>
        <taxon>Toxocaridae</taxon>
        <taxon>Toxocara</taxon>
    </lineage>
</organism>
<name>A0A0B2VWY9_TOXCA</name>
<proteinExistence type="predicted"/>
<comment type="caution">
    <text evidence="1">The sequence shown here is derived from an EMBL/GenBank/DDBJ whole genome shotgun (WGS) entry which is preliminary data.</text>
</comment>